<dbReference type="PROSITE" id="PS51779">
    <property type="entry name" value="POTRA"/>
    <property type="match status" value="1"/>
</dbReference>
<feature type="domain" description="POTRA" evidence="9">
    <location>
        <begin position="49"/>
        <end position="117"/>
    </location>
</feature>
<keyword evidence="5 8" id="KW-1133">Transmembrane helix</keyword>
<comment type="subcellular location">
    <subcellularLocation>
        <location evidence="8">Cell membrane</location>
        <topology evidence="8">Single-pass type II membrane protein</topology>
    </subcellularLocation>
    <subcellularLocation>
        <location evidence="1">Membrane</location>
    </subcellularLocation>
    <text evidence="8">Localizes to the division septum.</text>
</comment>
<proteinExistence type="inferred from homology"/>
<dbReference type="EMBL" id="JAFBEV010000014">
    <property type="protein sequence ID" value="MBM7658287.1"/>
    <property type="molecule type" value="Genomic_DNA"/>
</dbReference>
<dbReference type="HAMAP" id="MF_00912">
    <property type="entry name" value="DivIB"/>
    <property type="match status" value="1"/>
</dbReference>
<keyword evidence="4 8" id="KW-0812">Transmembrane</keyword>
<evidence type="ECO:0000256" key="7">
    <source>
        <dbReference type="ARBA" id="ARBA00023306"/>
    </source>
</evidence>
<organism evidence="10 11">
    <name type="scientific">Sporolactobacillus spathodeae</name>
    <dbReference type="NCBI Taxonomy" id="1465502"/>
    <lineage>
        <taxon>Bacteria</taxon>
        <taxon>Bacillati</taxon>
        <taxon>Bacillota</taxon>
        <taxon>Bacilli</taxon>
        <taxon>Bacillales</taxon>
        <taxon>Sporolactobacillaceae</taxon>
        <taxon>Sporolactobacillus</taxon>
    </lineage>
</organism>
<keyword evidence="3 8" id="KW-0132">Cell division</keyword>
<dbReference type="Proteomes" id="UP000823201">
    <property type="component" value="Unassembled WGS sequence"/>
</dbReference>
<evidence type="ECO:0000313" key="11">
    <source>
        <dbReference type="Proteomes" id="UP000823201"/>
    </source>
</evidence>
<comment type="similarity">
    <text evidence="8">Belongs to the FtsQ/DivIB family. DivIB subfamily.</text>
</comment>
<keyword evidence="2 8" id="KW-1003">Cell membrane</keyword>
<protein>
    <recommendedName>
        <fullName evidence="8">Cell division protein DivIB</fullName>
    </recommendedName>
</protein>
<dbReference type="InterPro" id="IPR050487">
    <property type="entry name" value="FtsQ_DivIB"/>
</dbReference>
<comment type="function">
    <text evidence="8">Cell division protein that may be involved in stabilizing or promoting the assembly of the division complex.</text>
</comment>
<keyword evidence="6 8" id="KW-0472">Membrane</keyword>
<evidence type="ECO:0000256" key="8">
    <source>
        <dbReference type="HAMAP-Rule" id="MF_00912"/>
    </source>
</evidence>
<evidence type="ECO:0000259" key="9">
    <source>
        <dbReference type="PROSITE" id="PS51779"/>
    </source>
</evidence>
<comment type="caution">
    <text evidence="10">The sequence shown here is derived from an EMBL/GenBank/DDBJ whole genome shotgun (WGS) entry which is preliminary data.</text>
</comment>
<evidence type="ECO:0000256" key="5">
    <source>
        <dbReference type="ARBA" id="ARBA00022989"/>
    </source>
</evidence>
<dbReference type="Pfam" id="PF08478">
    <property type="entry name" value="POTRA_1"/>
    <property type="match status" value="1"/>
</dbReference>
<name>A0ABS2QBE8_9BACL</name>
<accession>A0ABS2QBE8</accession>
<dbReference type="InterPro" id="IPR034746">
    <property type="entry name" value="POTRA"/>
</dbReference>
<evidence type="ECO:0000256" key="6">
    <source>
        <dbReference type="ARBA" id="ARBA00023136"/>
    </source>
</evidence>
<evidence type="ECO:0000256" key="1">
    <source>
        <dbReference type="ARBA" id="ARBA00004370"/>
    </source>
</evidence>
<keyword evidence="11" id="KW-1185">Reference proteome</keyword>
<evidence type="ECO:0000256" key="2">
    <source>
        <dbReference type="ARBA" id="ARBA00022475"/>
    </source>
</evidence>
<evidence type="ECO:0000313" key="10">
    <source>
        <dbReference type="EMBL" id="MBM7658287.1"/>
    </source>
</evidence>
<feature type="transmembrane region" description="Helical" evidence="8">
    <location>
        <begin position="27"/>
        <end position="44"/>
    </location>
</feature>
<dbReference type="InterPro" id="IPR013685">
    <property type="entry name" value="POTRA_FtsQ_type"/>
</dbReference>
<evidence type="ECO:0000256" key="3">
    <source>
        <dbReference type="ARBA" id="ARBA00022618"/>
    </source>
</evidence>
<dbReference type="Gene3D" id="3.40.50.10960">
    <property type="match status" value="1"/>
</dbReference>
<gene>
    <name evidence="8" type="primary">divIB</name>
    <name evidence="10" type="ORF">JOC27_001740</name>
</gene>
<dbReference type="Gene3D" id="3.10.20.310">
    <property type="entry name" value="membrane protein fhac"/>
    <property type="match status" value="1"/>
</dbReference>
<reference evidence="10 11" key="1">
    <citation type="submission" date="2021-01" db="EMBL/GenBank/DDBJ databases">
        <title>Genomic Encyclopedia of Type Strains, Phase IV (KMG-IV): sequencing the most valuable type-strain genomes for metagenomic binning, comparative biology and taxonomic classification.</title>
        <authorList>
            <person name="Goeker M."/>
        </authorList>
    </citation>
    <scope>NUCLEOTIDE SEQUENCE [LARGE SCALE GENOMIC DNA]</scope>
    <source>
        <strain evidence="10 11">DSM 100968</strain>
    </source>
</reference>
<dbReference type="InterPro" id="IPR026580">
    <property type="entry name" value="DivIB"/>
</dbReference>
<sequence length="252" mass="28163">MARKVIPLEDRLPQLKMERKKRASRRFAFYTLIFFLLMLSVIFFQSPLSRVNQIRISGEQIASEASILKASGISNATHIWDVHAQSITRKLQKVPSVAHATITVSFPNIVTIRVQEYGRKAYLLWQGRYYPILENGSKLSMLPKGKLPMDAPVLIGFNQTEALKRVAEGLSDVPRAIIHNISDIHYIGHASSGNDLILYMNDGNKVVASTRTFATNIRVYPEIAANLPKGKTGTIHLSVGSYYVPDSKQVGK</sequence>
<evidence type="ECO:0000256" key="4">
    <source>
        <dbReference type="ARBA" id="ARBA00022692"/>
    </source>
</evidence>
<dbReference type="PANTHER" id="PTHR37820:SF1">
    <property type="entry name" value="CELL DIVISION PROTEIN FTSQ"/>
    <property type="match status" value="1"/>
</dbReference>
<dbReference type="RefSeq" id="WP_205006848.1">
    <property type="nucleotide sequence ID" value="NZ_CBCRXA010000013.1"/>
</dbReference>
<keyword evidence="7 8" id="KW-0131">Cell cycle</keyword>
<dbReference type="PANTHER" id="PTHR37820">
    <property type="entry name" value="CELL DIVISION PROTEIN DIVIB"/>
    <property type="match status" value="1"/>
</dbReference>
<dbReference type="GO" id="GO:0051301">
    <property type="term" value="P:cell division"/>
    <property type="evidence" value="ECO:0007669"/>
    <property type="project" value="UniProtKB-KW"/>
</dbReference>